<evidence type="ECO:0000256" key="4">
    <source>
        <dbReference type="ARBA" id="ARBA00022833"/>
    </source>
</evidence>
<keyword evidence="3" id="KW-0378">Hydrolase</keyword>
<dbReference type="Gene3D" id="3.40.390.10">
    <property type="entry name" value="Collagenase (Catalytic Domain)"/>
    <property type="match status" value="1"/>
</dbReference>
<dbReference type="EMBL" id="LMTR01000027">
    <property type="protein sequence ID" value="KWT71065.1"/>
    <property type="molecule type" value="Genomic_DNA"/>
</dbReference>
<protein>
    <recommendedName>
        <fullName evidence="6">Peptidase metallopeptidase domain-containing protein</fullName>
    </recommendedName>
</protein>
<dbReference type="PATRIC" id="fig|121290.4.peg.1201"/>
<dbReference type="AlphaFoldDB" id="A0A125NVX0"/>
<gene>
    <name evidence="7" type="ORF">APY04_0727</name>
</gene>
<dbReference type="GO" id="GO:0004222">
    <property type="term" value="F:metalloendopeptidase activity"/>
    <property type="evidence" value="ECO:0007669"/>
    <property type="project" value="InterPro"/>
</dbReference>
<dbReference type="InterPro" id="IPR021190">
    <property type="entry name" value="Pept_M10A"/>
</dbReference>
<proteinExistence type="predicted"/>
<evidence type="ECO:0000256" key="2">
    <source>
        <dbReference type="ARBA" id="ARBA00022723"/>
    </source>
</evidence>
<dbReference type="SMART" id="SM00235">
    <property type="entry name" value="ZnMc"/>
    <property type="match status" value="1"/>
</dbReference>
<feature type="region of interest" description="Disordered" evidence="5">
    <location>
        <begin position="267"/>
        <end position="307"/>
    </location>
</feature>
<reference evidence="7 8" key="1">
    <citation type="submission" date="2015-10" db="EMBL/GenBank/DDBJ databases">
        <title>Transcriptomic analysis of a linuron degrading triple-species bacterial consortium.</title>
        <authorList>
            <person name="Albers P."/>
        </authorList>
    </citation>
    <scope>NUCLEOTIDE SEQUENCE [LARGE SCALE GENOMIC DNA]</scope>
    <source>
        <strain evidence="7 8">WDL6</strain>
    </source>
</reference>
<dbReference type="RefSeq" id="WP_157066581.1">
    <property type="nucleotide sequence ID" value="NZ_LMTR01000027.1"/>
</dbReference>
<dbReference type="GO" id="GO:0031012">
    <property type="term" value="C:extracellular matrix"/>
    <property type="evidence" value="ECO:0007669"/>
    <property type="project" value="InterPro"/>
</dbReference>
<dbReference type="PRINTS" id="PR00138">
    <property type="entry name" value="MATRIXIN"/>
</dbReference>
<dbReference type="STRING" id="121290.APY04_0727"/>
<evidence type="ECO:0000256" key="1">
    <source>
        <dbReference type="ARBA" id="ARBA00022670"/>
    </source>
</evidence>
<dbReference type="GO" id="GO:0008270">
    <property type="term" value="F:zinc ion binding"/>
    <property type="evidence" value="ECO:0007669"/>
    <property type="project" value="InterPro"/>
</dbReference>
<dbReference type="InterPro" id="IPR001818">
    <property type="entry name" value="Pept_M10_metallopeptidase"/>
</dbReference>
<dbReference type="PANTHER" id="PTHR10201:SF331">
    <property type="entry name" value="MATRIX METALLOPROTEINASE-14-LIKE ISOFORM X1"/>
    <property type="match status" value="1"/>
</dbReference>
<dbReference type="SUPFAM" id="SSF55486">
    <property type="entry name" value="Metalloproteases ('zincins'), catalytic domain"/>
    <property type="match status" value="1"/>
</dbReference>
<dbReference type="Proteomes" id="UP000059074">
    <property type="component" value="Unassembled WGS sequence"/>
</dbReference>
<feature type="domain" description="Peptidase metallopeptidase" evidence="6">
    <location>
        <begin position="39"/>
        <end position="247"/>
    </location>
</feature>
<evidence type="ECO:0000313" key="8">
    <source>
        <dbReference type="Proteomes" id="UP000059074"/>
    </source>
</evidence>
<comment type="caution">
    <text evidence="7">The sequence shown here is derived from an EMBL/GenBank/DDBJ whole genome shotgun (WGS) entry which is preliminary data.</text>
</comment>
<dbReference type="InterPro" id="IPR024079">
    <property type="entry name" value="MetalloPept_cat_dom_sf"/>
</dbReference>
<dbReference type="InterPro" id="IPR006026">
    <property type="entry name" value="Peptidase_Metallo"/>
</dbReference>
<keyword evidence="8" id="KW-1185">Reference proteome</keyword>
<dbReference type="GO" id="GO:0005615">
    <property type="term" value="C:extracellular space"/>
    <property type="evidence" value="ECO:0007669"/>
    <property type="project" value="TreeGrafter"/>
</dbReference>
<evidence type="ECO:0000256" key="5">
    <source>
        <dbReference type="SAM" id="MobiDB-lite"/>
    </source>
</evidence>
<keyword evidence="4" id="KW-0862">Zinc</keyword>
<dbReference type="Pfam" id="PF00413">
    <property type="entry name" value="Peptidase_M10"/>
    <property type="match status" value="1"/>
</dbReference>
<evidence type="ECO:0000313" key="7">
    <source>
        <dbReference type="EMBL" id="KWT71065.1"/>
    </source>
</evidence>
<dbReference type="OrthoDB" id="733404at2"/>
<accession>A0A125NVX0</accession>
<dbReference type="PANTHER" id="PTHR10201">
    <property type="entry name" value="MATRIX METALLOPROTEINASE"/>
    <property type="match status" value="1"/>
</dbReference>
<sequence length="307" mass="32227">MRPSFIGALSGGTALLVAASAAGGGSTYLGFRLLDMEQKSVRWHTPVLGSGATITYAFVTEPITSEGARNCARMLPAVVAYAHSGIAERDFRNETAEAFRMWEKVANLTFRETSDPAEANILIGAQADPIGRAFTNVALKASATDNGGLTTASAAASGSSGDADQPATNKTIGRSLICLNPEQPWKIGFDGRLQVYDLRYTMAHEIGHAIGLDHPSASGQLMSYRYDERHQGLQPGDIEGAVTLYGARPATEVYANSDSSTQAEVAPDAENGRTFGIGDTVAVAPPETGSITPIAPAAEPQPDNKAR</sequence>
<evidence type="ECO:0000256" key="3">
    <source>
        <dbReference type="ARBA" id="ARBA00022801"/>
    </source>
</evidence>
<dbReference type="GO" id="GO:0030574">
    <property type="term" value="P:collagen catabolic process"/>
    <property type="evidence" value="ECO:0007669"/>
    <property type="project" value="TreeGrafter"/>
</dbReference>
<dbReference type="GO" id="GO:0030198">
    <property type="term" value="P:extracellular matrix organization"/>
    <property type="evidence" value="ECO:0007669"/>
    <property type="project" value="TreeGrafter"/>
</dbReference>
<evidence type="ECO:0000259" key="6">
    <source>
        <dbReference type="SMART" id="SM00235"/>
    </source>
</evidence>
<dbReference type="GO" id="GO:0006508">
    <property type="term" value="P:proteolysis"/>
    <property type="evidence" value="ECO:0007669"/>
    <property type="project" value="UniProtKB-KW"/>
</dbReference>
<keyword evidence="2" id="KW-0479">Metal-binding</keyword>
<organism evidence="7 8">
    <name type="scientific">Hyphomicrobium sulfonivorans</name>
    <dbReference type="NCBI Taxonomy" id="121290"/>
    <lineage>
        <taxon>Bacteria</taxon>
        <taxon>Pseudomonadati</taxon>
        <taxon>Pseudomonadota</taxon>
        <taxon>Alphaproteobacteria</taxon>
        <taxon>Hyphomicrobiales</taxon>
        <taxon>Hyphomicrobiaceae</taxon>
        <taxon>Hyphomicrobium</taxon>
    </lineage>
</organism>
<keyword evidence="1" id="KW-0645">Protease</keyword>
<name>A0A125NVX0_HYPSL</name>